<evidence type="ECO:0000256" key="1">
    <source>
        <dbReference type="ARBA" id="ARBA00004141"/>
    </source>
</evidence>
<keyword evidence="5 6" id="KW-0472">Membrane</keyword>
<dbReference type="InterPro" id="IPR037185">
    <property type="entry name" value="EmrE-like"/>
</dbReference>
<feature type="domain" description="EamA" evidence="7">
    <location>
        <begin position="173"/>
        <end position="303"/>
    </location>
</feature>
<name>A0A5K7YX33_9BACT</name>
<feature type="domain" description="EamA" evidence="7">
    <location>
        <begin position="28"/>
        <end position="156"/>
    </location>
</feature>
<dbReference type="PANTHER" id="PTHR32322">
    <property type="entry name" value="INNER MEMBRANE TRANSPORTER"/>
    <property type="match status" value="1"/>
</dbReference>
<feature type="transmembrane region" description="Helical" evidence="6">
    <location>
        <begin position="169"/>
        <end position="188"/>
    </location>
</feature>
<keyword evidence="3 6" id="KW-0812">Transmembrane</keyword>
<evidence type="ECO:0000256" key="2">
    <source>
        <dbReference type="ARBA" id="ARBA00007362"/>
    </source>
</evidence>
<dbReference type="PANTHER" id="PTHR32322:SF2">
    <property type="entry name" value="EAMA DOMAIN-CONTAINING PROTEIN"/>
    <property type="match status" value="1"/>
</dbReference>
<protein>
    <recommendedName>
        <fullName evidence="7">EamA domain-containing protein</fullName>
    </recommendedName>
</protein>
<feature type="transmembrane region" description="Helical" evidence="6">
    <location>
        <begin position="263"/>
        <end position="282"/>
    </location>
</feature>
<dbReference type="InterPro" id="IPR050638">
    <property type="entry name" value="AA-Vitamin_Transporters"/>
</dbReference>
<evidence type="ECO:0000313" key="8">
    <source>
        <dbReference type="EMBL" id="BBO74332.1"/>
    </source>
</evidence>
<dbReference type="Proteomes" id="UP000427769">
    <property type="component" value="Chromosome"/>
</dbReference>
<reference evidence="8 9" key="1">
    <citation type="submission" date="2019-11" db="EMBL/GenBank/DDBJ databases">
        <title>Comparative genomics of hydrocarbon-degrading Desulfosarcina strains.</title>
        <authorList>
            <person name="Watanabe M."/>
            <person name="Kojima H."/>
            <person name="Fukui M."/>
        </authorList>
    </citation>
    <scope>NUCLEOTIDE SEQUENCE [LARGE SCALE GENOMIC DNA]</scope>
    <source>
        <strain evidence="8 9">PP31</strain>
    </source>
</reference>
<dbReference type="EMBL" id="AP021875">
    <property type="protein sequence ID" value="BBO74332.1"/>
    <property type="molecule type" value="Genomic_DNA"/>
</dbReference>
<feature type="transmembrane region" description="Helical" evidence="6">
    <location>
        <begin position="23"/>
        <end position="43"/>
    </location>
</feature>
<evidence type="ECO:0000256" key="4">
    <source>
        <dbReference type="ARBA" id="ARBA00022989"/>
    </source>
</evidence>
<evidence type="ECO:0000259" key="7">
    <source>
        <dbReference type="Pfam" id="PF00892"/>
    </source>
</evidence>
<evidence type="ECO:0000256" key="3">
    <source>
        <dbReference type="ARBA" id="ARBA00022692"/>
    </source>
</evidence>
<evidence type="ECO:0000256" key="5">
    <source>
        <dbReference type="ARBA" id="ARBA00023136"/>
    </source>
</evidence>
<evidence type="ECO:0000313" key="9">
    <source>
        <dbReference type="Proteomes" id="UP000427769"/>
    </source>
</evidence>
<sequence length="309" mass="32107">MKAASTEKALAPGAGTPIDIQSVLPFAALLAAVGLWGGSFAAMRMAVQAMHPLSVVWLRMIIALAVILPFAGRLKTTSYRRGDWKRLAPMVLLQPCLYFLLESNALRYTTSSQAGVISALVPLLVAAGAWLMLGEPVGRATFAGLFISVAGVIVLSLSGAGTASAPNPLLGNGLELIAMASAAMNMILVKQLSGRYNPWLLTGLQVLAGSLFFSPGLVLLFSGKGICWTVPLVSAILFLGVLVTLGAFGLYNWAMSRLPASRASAFINLVPVTAVAIGWLAMGESLNGLQSGAAAAVIVGVGLSQKKMR</sequence>
<organism evidence="8 9">
    <name type="scientific">Desulfosarcina widdelii</name>
    <dbReference type="NCBI Taxonomy" id="947919"/>
    <lineage>
        <taxon>Bacteria</taxon>
        <taxon>Pseudomonadati</taxon>
        <taxon>Thermodesulfobacteriota</taxon>
        <taxon>Desulfobacteria</taxon>
        <taxon>Desulfobacterales</taxon>
        <taxon>Desulfosarcinaceae</taxon>
        <taxon>Desulfosarcina</taxon>
    </lineage>
</organism>
<dbReference type="Pfam" id="PF00892">
    <property type="entry name" value="EamA"/>
    <property type="match status" value="2"/>
</dbReference>
<keyword evidence="4 6" id="KW-1133">Transmembrane helix</keyword>
<feature type="transmembrane region" description="Helical" evidence="6">
    <location>
        <begin position="288"/>
        <end position="304"/>
    </location>
</feature>
<comment type="subcellular location">
    <subcellularLocation>
        <location evidence="1">Membrane</location>
        <topology evidence="1">Multi-pass membrane protein</topology>
    </subcellularLocation>
</comment>
<proteinExistence type="inferred from homology"/>
<gene>
    <name evidence="8" type="ORF">DSCW_17490</name>
</gene>
<dbReference type="OrthoDB" id="5416392at2"/>
<dbReference type="KEGG" id="dwd:DSCW_17490"/>
<dbReference type="Gene3D" id="1.10.3730.20">
    <property type="match status" value="2"/>
</dbReference>
<feature type="transmembrane region" description="Helical" evidence="6">
    <location>
        <begin position="55"/>
        <end position="72"/>
    </location>
</feature>
<feature type="transmembrane region" description="Helical" evidence="6">
    <location>
        <begin position="113"/>
        <end position="133"/>
    </location>
</feature>
<dbReference type="SUPFAM" id="SSF103481">
    <property type="entry name" value="Multidrug resistance efflux transporter EmrE"/>
    <property type="match status" value="2"/>
</dbReference>
<evidence type="ECO:0000256" key="6">
    <source>
        <dbReference type="SAM" id="Phobius"/>
    </source>
</evidence>
<dbReference type="AlphaFoldDB" id="A0A5K7YX33"/>
<dbReference type="InterPro" id="IPR000620">
    <property type="entry name" value="EamA_dom"/>
</dbReference>
<feature type="transmembrane region" description="Helical" evidence="6">
    <location>
        <begin position="140"/>
        <end position="163"/>
    </location>
</feature>
<dbReference type="RefSeq" id="WP_155303371.1">
    <property type="nucleotide sequence ID" value="NZ_AP021875.1"/>
</dbReference>
<dbReference type="GO" id="GO:0016020">
    <property type="term" value="C:membrane"/>
    <property type="evidence" value="ECO:0007669"/>
    <property type="project" value="UniProtKB-SubCell"/>
</dbReference>
<comment type="similarity">
    <text evidence="2">Belongs to the EamA transporter family.</text>
</comment>
<feature type="transmembrane region" description="Helical" evidence="6">
    <location>
        <begin position="228"/>
        <end position="251"/>
    </location>
</feature>
<accession>A0A5K7YX33</accession>
<keyword evidence="9" id="KW-1185">Reference proteome</keyword>
<feature type="transmembrane region" description="Helical" evidence="6">
    <location>
        <begin position="200"/>
        <end position="222"/>
    </location>
</feature>